<keyword evidence="3" id="KW-1185">Reference proteome</keyword>
<dbReference type="KEGG" id="bman:114241913"/>
<dbReference type="Pfam" id="PF01585">
    <property type="entry name" value="G-patch"/>
    <property type="match status" value="1"/>
</dbReference>
<sequence length="434" mass="48878">MNSGNLNCEGPSVSDECHDNTIDGKSNFHDTCSVDSEDGSVELVQDDAEASETETRRVISREELYNDPDAVAENFDLPKQPTPDNDWTRDNWRRAGLLPETSTVPKKKIYTPVPVVNKLHKSLFKAMSQPVTMSKAESMMQKMGYQGGGLGKSGEGILEPIAPNATYANKNIGFGQNSKMPVRITKPPANKAKTKSARKNILRKSKEQLRTNALNVILEFVKNNKEIEILFDKKLFPKERRIIHCLVHEVINADDDTPRVKAGTQQMILNEIYAHNCFVLGTESEGEQPHRQLRIYKEAPPDVFLVTPEDLPELRVDTQTTEPSNPCSTQPNTSSTTADMQTDVKNILDELLNCFVEFTKDNDYAQLKFLGPFCEIQEFCIYQFFNVIHRCVNKDFYGVSDSVVSAFNVNTVSFELVEDVNGSTFVQKRKQPNK</sequence>
<accession>A0A6J2JJU2</accession>
<evidence type="ECO:0000256" key="1">
    <source>
        <dbReference type="SAM" id="MobiDB-lite"/>
    </source>
</evidence>
<dbReference type="OrthoDB" id="29523at2759"/>
<feature type="domain" description="G-patch" evidence="2">
    <location>
        <begin position="132"/>
        <end position="179"/>
    </location>
</feature>
<dbReference type="InterPro" id="IPR000467">
    <property type="entry name" value="G_patch_dom"/>
</dbReference>
<reference evidence="4" key="1">
    <citation type="submission" date="2025-08" db="UniProtKB">
        <authorList>
            <consortium name="RefSeq"/>
        </authorList>
    </citation>
    <scope>IDENTIFICATION</scope>
    <source>
        <tissue evidence="4">Silk gland</tissue>
    </source>
</reference>
<evidence type="ECO:0000313" key="4">
    <source>
        <dbReference type="RefSeq" id="XP_028028699.1"/>
    </source>
</evidence>
<dbReference type="SMART" id="SM00443">
    <property type="entry name" value="G_patch"/>
    <property type="match status" value="1"/>
</dbReference>
<dbReference type="PROSITE" id="PS50174">
    <property type="entry name" value="G_PATCH"/>
    <property type="match status" value="1"/>
</dbReference>
<feature type="region of interest" description="Disordered" evidence="1">
    <location>
        <begin position="178"/>
        <end position="198"/>
    </location>
</feature>
<dbReference type="GO" id="GO:0003676">
    <property type="term" value="F:nucleic acid binding"/>
    <property type="evidence" value="ECO:0007669"/>
    <property type="project" value="InterPro"/>
</dbReference>
<organism evidence="3 4">
    <name type="scientific">Bombyx mandarina</name>
    <name type="common">Wild silk moth</name>
    <name type="synonym">Wild silkworm</name>
    <dbReference type="NCBI Taxonomy" id="7092"/>
    <lineage>
        <taxon>Eukaryota</taxon>
        <taxon>Metazoa</taxon>
        <taxon>Ecdysozoa</taxon>
        <taxon>Arthropoda</taxon>
        <taxon>Hexapoda</taxon>
        <taxon>Insecta</taxon>
        <taxon>Pterygota</taxon>
        <taxon>Neoptera</taxon>
        <taxon>Endopterygota</taxon>
        <taxon>Lepidoptera</taxon>
        <taxon>Glossata</taxon>
        <taxon>Ditrysia</taxon>
        <taxon>Bombycoidea</taxon>
        <taxon>Bombycidae</taxon>
        <taxon>Bombycinae</taxon>
        <taxon>Bombyx</taxon>
    </lineage>
</organism>
<dbReference type="GeneID" id="114241913"/>
<dbReference type="RefSeq" id="XP_028028699.1">
    <property type="nucleotide sequence ID" value="XM_028172898.1"/>
</dbReference>
<proteinExistence type="predicted"/>
<evidence type="ECO:0000313" key="3">
    <source>
        <dbReference type="Proteomes" id="UP000504629"/>
    </source>
</evidence>
<dbReference type="Proteomes" id="UP000504629">
    <property type="component" value="Unplaced"/>
</dbReference>
<feature type="region of interest" description="Disordered" evidence="1">
    <location>
        <begin position="317"/>
        <end position="337"/>
    </location>
</feature>
<evidence type="ECO:0000259" key="2">
    <source>
        <dbReference type="PROSITE" id="PS50174"/>
    </source>
</evidence>
<name>A0A6J2JJU2_BOMMA</name>
<protein>
    <submittedName>
        <fullName evidence="4">Uncharacterized protein LOC114241913</fullName>
    </submittedName>
</protein>
<dbReference type="AlphaFoldDB" id="A0A6J2JJU2"/>
<gene>
    <name evidence="4" type="primary">LOC114241913</name>
</gene>